<comment type="caution">
    <text evidence="1">The sequence shown here is derived from an EMBL/GenBank/DDBJ whole genome shotgun (WGS) entry which is preliminary data.</text>
</comment>
<name>A0A3N1PKF1_9GAMM</name>
<dbReference type="STRING" id="584787.GCA_001247655_00240"/>
<evidence type="ECO:0000313" key="1">
    <source>
        <dbReference type="EMBL" id="ROQ28589.1"/>
    </source>
</evidence>
<dbReference type="Proteomes" id="UP000268033">
    <property type="component" value="Unassembled WGS sequence"/>
</dbReference>
<dbReference type="AlphaFoldDB" id="A0A3N1PKF1"/>
<gene>
    <name evidence="1" type="ORF">EDC28_103182</name>
</gene>
<accession>A0A3N1PKF1</accession>
<evidence type="ECO:0000313" key="2">
    <source>
        <dbReference type="Proteomes" id="UP000268033"/>
    </source>
</evidence>
<organism evidence="1 2">
    <name type="scientific">Gallaecimonas pentaromativorans</name>
    <dbReference type="NCBI Taxonomy" id="584787"/>
    <lineage>
        <taxon>Bacteria</taxon>
        <taxon>Pseudomonadati</taxon>
        <taxon>Pseudomonadota</taxon>
        <taxon>Gammaproteobacteria</taxon>
        <taxon>Enterobacterales</taxon>
        <taxon>Gallaecimonadaceae</taxon>
        <taxon>Gallaecimonas</taxon>
    </lineage>
</organism>
<reference evidence="1 2" key="1">
    <citation type="submission" date="2018-11" db="EMBL/GenBank/DDBJ databases">
        <title>Genomic Encyclopedia of Type Strains, Phase IV (KMG-IV): sequencing the most valuable type-strain genomes for metagenomic binning, comparative biology and taxonomic classification.</title>
        <authorList>
            <person name="Goeker M."/>
        </authorList>
    </citation>
    <scope>NUCLEOTIDE SEQUENCE [LARGE SCALE GENOMIC DNA]</scope>
    <source>
        <strain evidence="1 2">DSM 21945</strain>
    </source>
</reference>
<keyword evidence="2" id="KW-1185">Reference proteome</keyword>
<protein>
    <submittedName>
        <fullName evidence="1">Uncharacterized protein</fullName>
    </submittedName>
</protein>
<dbReference type="EMBL" id="RJUL01000003">
    <property type="protein sequence ID" value="ROQ28589.1"/>
    <property type="molecule type" value="Genomic_DNA"/>
</dbReference>
<proteinExistence type="predicted"/>
<sequence>MKKARKGRIYDVTDETATGGTDNGFVPKEEPMLKRRSSLTKKRTLRGHDWRRHLKMKRLHKRNLHRNRIHSLLQLQRSADAAA</sequence>